<dbReference type="PANTHER" id="PTHR21137">
    <property type="entry name" value="ODORANT RECEPTOR"/>
    <property type="match status" value="1"/>
</dbReference>
<keyword evidence="3" id="KW-0716">Sensory transduction</keyword>
<proteinExistence type="predicted"/>
<keyword evidence="5" id="KW-0552">Olfaction</keyword>
<evidence type="ECO:0000256" key="8">
    <source>
        <dbReference type="ARBA" id="ARBA00023170"/>
    </source>
</evidence>
<dbReference type="GO" id="GO:0004984">
    <property type="term" value="F:olfactory receptor activity"/>
    <property type="evidence" value="ECO:0007669"/>
    <property type="project" value="InterPro"/>
</dbReference>
<evidence type="ECO:0000256" key="3">
    <source>
        <dbReference type="ARBA" id="ARBA00022606"/>
    </source>
</evidence>
<keyword evidence="9" id="KW-0807">Transducer</keyword>
<organism evidence="11 12">
    <name type="scientific">Clunio marinus</name>
    <dbReference type="NCBI Taxonomy" id="568069"/>
    <lineage>
        <taxon>Eukaryota</taxon>
        <taxon>Metazoa</taxon>
        <taxon>Ecdysozoa</taxon>
        <taxon>Arthropoda</taxon>
        <taxon>Hexapoda</taxon>
        <taxon>Insecta</taxon>
        <taxon>Pterygota</taxon>
        <taxon>Neoptera</taxon>
        <taxon>Endopterygota</taxon>
        <taxon>Diptera</taxon>
        <taxon>Nematocera</taxon>
        <taxon>Chironomoidea</taxon>
        <taxon>Chironomidae</taxon>
        <taxon>Clunio</taxon>
    </lineage>
</organism>
<keyword evidence="7 10" id="KW-0472">Membrane</keyword>
<dbReference type="Proteomes" id="UP000183832">
    <property type="component" value="Unassembled WGS sequence"/>
</dbReference>
<accession>A0A1J1IFW4</accession>
<dbReference type="AlphaFoldDB" id="A0A1J1IFW4"/>
<keyword evidence="8" id="KW-0675">Receptor</keyword>
<evidence type="ECO:0000256" key="4">
    <source>
        <dbReference type="ARBA" id="ARBA00022692"/>
    </source>
</evidence>
<evidence type="ECO:0000256" key="7">
    <source>
        <dbReference type="ARBA" id="ARBA00023136"/>
    </source>
</evidence>
<keyword evidence="2" id="KW-1003">Cell membrane</keyword>
<dbReference type="OrthoDB" id="7738722at2759"/>
<dbReference type="EMBL" id="CVRI01000049">
    <property type="protein sequence ID" value="CRK99141.1"/>
    <property type="molecule type" value="Genomic_DNA"/>
</dbReference>
<evidence type="ECO:0000256" key="2">
    <source>
        <dbReference type="ARBA" id="ARBA00022475"/>
    </source>
</evidence>
<dbReference type="GO" id="GO:0007165">
    <property type="term" value="P:signal transduction"/>
    <property type="evidence" value="ECO:0007669"/>
    <property type="project" value="UniProtKB-KW"/>
</dbReference>
<evidence type="ECO:0000256" key="6">
    <source>
        <dbReference type="ARBA" id="ARBA00022989"/>
    </source>
</evidence>
<feature type="transmembrane region" description="Helical" evidence="10">
    <location>
        <begin position="25"/>
        <end position="58"/>
    </location>
</feature>
<keyword evidence="12" id="KW-1185">Reference proteome</keyword>
<dbReference type="GO" id="GO:0005549">
    <property type="term" value="F:odorant binding"/>
    <property type="evidence" value="ECO:0007669"/>
    <property type="project" value="InterPro"/>
</dbReference>
<feature type="transmembrane region" description="Helical" evidence="10">
    <location>
        <begin position="78"/>
        <end position="98"/>
    </location>
</feature>
<dbReference type="InterPro" id="IPR004117">
    <property type="entry name" value="7tm6_olfct_rcpt"/>
</dbReference>
<dbReference type="PANTHER" id="PTHR21137:SF35">
    <property type="entry name" value="ODORANT RECEPTOR 19A-RELATED"/>
    <property type="match status" value="1"/>
</dbReference>
<sequence length="269" mass="30761">MVEISENKTLEEMESDKKYKRIIRVVIAALAVFYFLVTLVLILGSLIFIPTMGMPIYVKVPWTRSNSHPSHEVNVAFLILYMSVNLLIIGIDALFMLFTLHCVAELSVCCIYASKIDRQTNRDFIKIFVKKHLRVLHLIETSSEVFNIMSFIQLLTSFGMAVSTLIKLTSEIDIMSITIMSAIASQLFIYCFLGSILSTMCEKLQESLYCSKWYEIKDISIKKNILIMIGEMQRKQGYSAFGIVNIDLETYSNVIKSAYGFFNFLLKVL</sequence>
<protein>
    <submittedName>
        <fullName evidence="11">CLUMA_CG012550, isoform A</fullName>
    </submittedName>
</protein>
<feature type="transmembrane region" description="Helical" evidence="10">
    <location>
        <begin position="172"/>
        <end position="193"/>
    </location>
</feature>
<evidence type="ECO:0000313" key="11">
    <source>
        <dbReference type="EMBL" id="CRK99141.1"/>
    </source>
</evidence>
<reference evidence="11 12" key="1">
    <citation type="submission" date="2015-04" db="EMBL/GenBank/DDBJ databases">
        <authorList>
            <person name="Syromyatnikov M.Y."/>
            <person name="Popov V.N."/>
        </authorList>
    </citation>
    <scope>NUCLEOTIDE SEQUENCE [LARGE SCALE GENOMIC DNA]</scope>
</reference>
<dbReference type="Pfam" id="PF02949">
    <property type="entry name" value="7tm_6"/>
    <property type="match status" value="1"/>
</dbReference>
<feature type="transmembrane region" description="Helical" evidence="10">
    <location>
        <begin position="145"/>
        <end position="166"/>
    </location>
</feature>
<keyword evidence="4 10" id="KW-0812">Transmembrane</keyword>
<dbReference type="GO" id="GO:0005886">
    <property type="term" value="C:plasma membrane"/>
    <property type="evidence" value="ECO:0007669"/>
    <property type="project" value="UniProtKB-SubCell"/>
</dbReference>
<evidence type="ECO:0000256" key="5">
    <source>
        <dbReference type="ARBA" id="ARBA00022725"/>
    </source>
</evidence>
<keyword evidence="6 10" id="KW-1133">Transmembrane helix</keyword>
<comment type="subcellular location">
    <subcellularLocation>
        <location evidence="1">Cell membrane</location>
        <topology evidence="1">Multi-pass membrane protein</topology>
    </subcellularLocation>
</comment>
<evidence type="ECO:0000256" key="9">
    <source>
        <dbReference type="ARBA" id="ARBA00023224"/>
    </source>
</evidence>
<name>A0A1J1IFW4_9DIPT</name>
<evidence type="ECO:0000256" key="1">
    <source>
        <dbReference type="ARBA" id="ARBA00004651"/>
    </source>
</evidence>
<evidence type="ECO:0000313" key="12">
    <source>
        <dbReference type="Proteomes" id="UP000183832"/>
    </source>
</evidence>
<gene>
    <name evidence="11" type="ORF">CLUMA_CG012550</name>
</gene>
<evidence type="ECO:0000256" key="10">
    <source>
        <dbReference type="SAM" id="Phobius"/>
    </source>
</evidence>